<evidence type="ECO:0000256" key="3">
    <source>
        <dbReference type="SAM" id="SignalP"/>
    </source>
</evidence>
<organism evidence="4 5">
    <name type="scientific">Clostridium gallinarum</name>
    <dbReference type="NCBI Taxonomy" id="2762246"/>
    <lineage>
        <taxon>Bacteria</taxon>
        <taxon>Bacillati</taxon>
        <taxon>Bacillota</taxon>
        <taxon>Clostridia</taxon>
        <taxon>Eubacteriales</taxon>
        <taxon>Clostridiaceae</taxon>
        <taxon>Clostridium</taxon>
    </lineage>
</organism>
<dbReference type="CDD" id="cd08547">
    <property type="entry name" value="Type_II_cohesin"/>
    <property type="match status" value="1"/>
</dbReference>
<dbReference type="Gene3D" id="2.60.40.680">
    <property type="match status" value="1"/>
</dbReference>
<evidence type="ECO:0008006" key="6">
    <source>
        <dbReference type="Google" id="ProtNLM"/>
    </source>
</evidence>
<keyword evidence="2" id="KW-0812">Transmembrane</keyword>
<keyword evidence="3" id="KW-0732">Signal</keyword>
<dbReference type="Proteomes" id="UP000640335">
    <property type="component" value="Unassembled WGS sequence"/>
</dbReference>
<evidence type="ECO:0000256" key="1">
    <source>
        <dbReference type="SAM" id="MobiDB-lite"/>
    </source>
</evidence>
<feature type="chain" id="PRO_5047170364" description="Cohesin domain-containing protein" evidence="3">
    <location>
        <begin position="23"/>
        <end position="365"/>
    </location>
</feature>
<name>A0ABR8Q5D1_9CLOT</name>
<feature type="compositionally biased region" description="Basic and acidic residues" evidence="1">
    <location>
        <begin position="285"/>
        <end position="324"/>
    </location>
</feature>
<proteinExistence type="predicted"/>
<evidence type="ECO:0000313" key="5">
    <source>
        <dbReference type="Proteomes" id="UP000640335"/>
    </source>
</evidence>
<reference evidence="4 5" key="1">
    <citation type="submission" date="2020-08" db="EMBL/GenBank/DDBJ databases">
        <title>A Genomic Blueprint of the Chicken Gut Microbiome.</title>
        <authorList>
            <person name="Gilroy R."/>
            <person name="Ravi A."/>
            <person name="Getino M."/>
            <person name="Pursley I."/>
            <person name="Horton D.L."/>
            <person name="Alikhan N.-F."/>
            <person name="Baker D."/>
            <person name="Gharbi K."/>
            <person name="Hall N."/>
            <person name="Watson M."/>
            <person name="Adriaenssens E.M."/>
            <person name="Foster-Nyarko E."/>
            <person name="Jarju S."/>
            <person name="Secka A."/>
            <person name="Antonio M."/>
            <person name="Oren A."/>
            <person name="Chaudhuri R."/>
            <person name="La Ragione R.M."/>
            <person name="Hildebrand F."/>
            <person name="Pallen M.J."/>
        </authorList>
    </citation>
    <scope>NUCLEOTIDE SEQUENCE [LARGE SCALE GENOMIC DNA]</scope>
    <source>
        <strain evidence="4 5">Sa3CUN1</strain>
    </source>
</reference>
<dbReference type="EMBL" id="JACSQZ010000039">
    <property type="protein sequence ID" value="MBD7915637.1"/>
    <property type="molecule type" value="Genomic_DNA"/>
</dbReference>
<dbReference type="SUPFAM" id="SSF49384">
    <property type="entry name" value="Carbohydrate-binding domain"/>
    <property type="match status" value="1"/>
</dbReference>
<feature type="region of interest" description="Disordered" evidence="1">
    <location>
        <begin position="166"/>
        <end position="223"/>
    </location>
</feature>
<sequence length="365" mass="41210">MKRKIMLITLILIFIFPLKAYASTASVEVNVDGNVKKGEEINILINMKGLESLYAASVNFTYDKSILNIVNITAGDSIKKYADEIMEIGGEVDTTNNKTSYSFTFLGDKDGINGDGTLAIIKAKILRDGVLSIDEDSIKIKLVKREADSVENYDYKFIGYNTEKDVSTENKEENDTNNKDENNTIDDENVSIPNTDNNIKDNNENNTKEEETSESIEDKVVIDNNTNKEENTFFENILNGNIVENIINNIKNFISGNSNEENLNKENSIKENNIKVDFNKEDINKENNLEENEKNNVDDKVNEDISKYDNTDSLDKNAEDKSLEEKEETSVGTQARNNIYIYFVGAIAIVAGIYVIYKLKNDKTK</sequence>
<gene>
    <name evidence="4" type="ORF">H9660_10825</name>
</gene>
<feature type="signal peptide" evidence="3">
    <location>
        <begin position="1"/>
        <end position="22"/>
    </location>
</feature>
<feature type="transmembrane region" description="Helical" evidence="2">
    <location>
        <begin position="339"/>
        <end position="357"/>
    </location>
</feature>
<accession>A0ABR8Q5D1</accession>
<feature type="compositionally biased region" description="Basic and acidic residues" evidence="1">
    <location>
        <begin position="166"/>
        <end position="182"/>
    </location>
</feature>
<feature type="region of interest" description="Disordered" evidence="1">
    <location>
        <begin position="285"/>
        <end position="330"/>
    </location>
</feature>
<comment type="caution">
    <text evidence="4">The sequence shown here is derived from an EMBL/GenBank/DDBJ whole genome shotgun (WGS) entry which is preliminary data.</text>
</comment>
<feature type="compositionally biased region" description="Basic and acidic residues" evidence="1">
    <location>
        <begin position="198"/>
        <end position="223"/>
    </location>
</feature>
<protein>
    <recommendedName>
        <fullName evidence="6">Cohesin domain-containing protein</fullName>
    </recommendedName>
</protein>
<dbReference type="InterPro" id="IPR008965">
    <property type="entry name" value="CBM2/CBM3_carb-bd_dom_sf"/>
</dbReference>
<dbReference type="RefSeq" id="WP_191750397.1">
    <property type="nucleotide sequence ID" value="NZ_JACSQZ010000039.1"/>
</dbReference>
<evidence type="ECO:0000256" key="2">
    <source>
        <dbReference type="SAM" id="Phobius"/>
    </source>
</evidence>
<keyword evidence="2" id="KW-0472">Membrane</keyword>
<keyword evidence="5" id="KW-1185">Reference proteome</keyword>
<keyword evidence="2" id="KW-1133">Transmembrane helix</keyword>
<evidence type="ECO:0000313" key="4">
    <source>
        <dbReference type="EMBL" id="MBD7915637.1"/>
    </source>
</evidence>